<keyword evidence="2" id="KW-1185">Reference proteome</keyword>
<accession>A0A7W7ZJ05</accession>
<evidence type="ECO:0000313" key="1">
    <source>
        <dbReference type="EMBL" id="MBB5060643.1"/>
    </source>
</evidence>
<dbReference type="AlphaFoldDB" id="A0A7W7ZJ05"/>
<name>A0A7W7ZJ05_9BACT</name>
<sequence length="38" mass="3981">MPRITGGRGTVPTLLRPAYEAAGGDTLPVVKAWIGQDD</sequence>
<proteinExistence type="predicted"/>
<gene>
    <name evidence="1" type="ORF">HDF16_005379</name>
</gene>
<protein>
    <submittedName>
        <fullName evidence="1">Uncharacterized protein</fullName>
    </submittedName>
</protein>
<reference evidence="1 2" key="1">
    <citation type="submission" date="2020-08" db="EMBL/GenBank/DDBJ databases">
        <title>Genomic Encyclopedia of Type Strains, Phase IV (KMG-V): Genome sequencing to study the core and pangenomes of soil and plant-associated prokaryotes.</title>
        <authorList>
            <person name="Whitman W."/>
        </authorList>
    </citation>
    <scope>NUCLEOTIDE SEQUENCE [LARGE SCALE GENOMIC DNA]</scope>
    <source>
        <strain evidence="1 2">M8UP14</strain>
    </source>
</reference>
<evidence type="ECO:0000313" key="2">
    <source>
        <dbReference type="Proteomes" id="UP000540989"/>
    </source>
</evidence>
<comment type="caution">
    <text evidence="1">The sequence shown here is derived from an EMBL/GenBank/DDBJ whole genome shotgun (WGS) entry which is preliminary data.</text>
</comment>
<dbReference type="EMBL" id="JACHIP010000016">
    <property type="protein sequence ID" value="MBB5060643.1"/>
    <property type="molecule type" value="Genomic_DNA"/>
</dbReference>
<dbReference type="Proteomes" id="UP000540989">
    <property type="component" value="Unassembled WGS sequence"/>
</dbReference>
<organism evidence="1 2">
    <name type="scientific">Granulicella aggregans</name>
    <dbReference type="NCBI Taxonomy" id="474949"/>
    <lineage>
        <taxon>Bacteria</taxon>
        <taxon>Pseudomonadati</taxon>
        <taxon>Acidobacteriota</taxon>
        <taxon>Terriglobia</taxon>
        <taxon>Terriglobales</taxon>
        <taxon>Acidobacteriaceae</taxon>
        <taxon>Granulicella</taxon>
    </lineage>
</organism>